<dbReference type="Proteomes" id="UP000308744">
    <property type="component" value="Unassembled WGS sequence"/>
</dbReference>
<comment type="caution">
    <text evidence="2">The sequence shown here is derived from an EMBL/GenBank/DDBJ whole genome shotgun (WGS) entry which is preliminary data.</text>
</comment>
<dbReference type="RefSeq" id="WP_153063482.1">
    <property type="nucleotide sequence ID" value="NZ_PYWM01000004.1"/>
</dbReference>
<feature type="chain" id="PRO_5039091489" evidence="1">
    <location>
        <begin position="21"/>
        <end position="220"/>
    </location>
</feature>
<keyword evidence="1" id="KW-0732">Signal</keyword>
<accession>A0A4U2ZCV1</accession>
<evidence type="ECO:0000313" key="2">
    <source>
        <dbReference type="EMBL" id="TKI72124.1"/>
    </source>
</evidence>
<proteinExistence type="predicted"/>
<keyword evidence="3" id="KW-1185">Reference proteome</keyword>
<evidence type="ECO:0000313" key="3">
    <source>
        <dbReference type="Proteomes" id="UP000308744"/>
    </source>
</evidence>
<name>A0A4U2ZCV1_9BACI</name>
<gene>
    <name evidence="2" type="ORF">FC756_02995</name>
</gene>
<sequence>MMKKISILFIVMLLTLLSNASFTLAKAEISKEVEDLEIEEFPTVQEIDKANEALDELVVQANENLANGIESFYLRKSVGNGFIELNFTSYEVNPFLTTPYNAANTKFLASTTTAASAVKKKVYSAYVKNTIGWNFQHVLAGEFTYSNGKIMGATKDARLTGLVYSESHNTWIDVLDPSVWYVHSHGNFKAFKYLVEYNTYLSVQLLGSGNYRITRAEISA</sequence>
<evidence type="ECO:0000256" key="1">
    <source>
        <dbReference type="SAM" id="SignalP"/>
    </source>
</evidence>
<organism evidence="2 3">
    <name type="scientific">Lysinibacillus mangiferihumi</name>
    <dbReference type="NCBI Taxonomy" id="1130819"/>
    <lineage>
        <taxon>Bacteria</taxon>
        <taxon>Bacillati</taxon>
        <taxon>Bacillota</taxon>
        <taxon>Bacilli</taxon>
        <taxon>Bacillales</taxon>
        <taxon>Bacillaceae</taxon>
        <taxon>Lysinibacillus</taxon>
    </lineage>
</organism>
<reference evidence="2 3" key="1">
    <citation type="submission" date="2019-04" db="EMBL/GenBank/DDBJ databases">
        <title>Lysinibacillus genome sequencing.</title>
        <authorList>
            <person name="Dunlap C."/>
        </authorList>
    </citation>
    <scope>NUCLEOTIDE SEQUENCE [LARGE SCALE GENOMIC DNA]</scope>
    <source>
        <strain evidence="2 3">CCTCC AB 2010389</strain>
    </source>
</reference>
<dbReference type="EMBL" id="SZPU01000009">
    <property type="protein sequence ID" value="TKI72124.1"/>
    <property type="molecule type" value="Genomic_DNA"/>
</dbReference>
<feature type="signal peptide" evidence="1">
    <location>
        <begin position="1"/>
        <end position="20"/>
    </location>
</feature>
<dbReference type="AlphaFoldDB" id="A0A4U2ZCV1"/>
<protein>
    <submittedName>
        <fullName evidence="2">Uncharacterized protein</fullName>
    </submittedName>
</protein>